<sequence length="452" mass="47859">MSDEALRERIRALMPQAQADLTEMVGFRSVHDPAQSPPEECDKMVDWLQETFTSLGLAEVAAHETSDGSKAVTGTLAGPDDAPTVLLYFHHDVQPPLDDAAWDSPVWSLTERGGRWYGRGAADCKGNIATHLTALRALDGDIPVNIKIIGEGSEEQGTGGLEDFVPKNPELLRADAILVCDAGNFAVGRPSLTTSLRGIANIVVTVETLSSAMHSGMFGGAAPDALAALIAMLASLRDADGNTTVTGLATDAVWEGVDYPVDAFRRDATVLDGVDLVGSGRVSDMVWARPAATVLGIDCPPVVGSSAAIQAKARARINLRVPPGMNARRAQDALIAHLEDAAPWHVKVSFEREADGSPFTGSTSGAGFDTMVDAMTTAYGTDVVLQGQGGSIPLCNVFAETFPDAEIMLLGVEEPLCLIHAPNESVDPTEIENMAIVEAMFLRDYPARLNRS</sequence>
<name>A0ABR7WFY4_9ACTN</name>
<dbReference type="InterPro" id="IPR051458">
    <property type="entry name" value="Cyt/Met_Dipeptidase"/>
</dbReference>
<protein>
    <submittedName>
        <fullName evidence="5">Dipeptidase</fullName>
    </submittedName>
</protein>
<comment type="caution">
    <text evidence="5">The sequence shown here is derived from an EMBL/GenBank/DDBJ whole genome shotgun (WGS) entry which is preliminary data.</text>
</comment>
<dbReference type="InterPro" id="IPR011650">
    <property type="entry name" value="Peptidase_M20_dimer"/>
</dbReference>
<evidence type="ECO:0000313" key="6">
    <source>
        <dbReference type="Proteomes" id="UP000602395"/>
    </source>
</evidence>
<organism evidence="5 6">
    <name type="scientific">Gordonia hankookensis</name>
    <dbReference type="NCBI Taxonomy" id="589403"/>
    <lineage>
        <taxon>Bacteria</taxon>
        <taxon>Bacillati</taxon>
        <taxon>Actinomycetota</taxon>
        <taxon>Actinomycetes</taxon>
        <taxon>Mycobacteriales</taxon>
        <taxon>Gordoniaceae</taxon>
        <taxon>Gordonia</taxon>
    </lineage>
</organism>
<evidence type="ECO:0000313" key="5">
    <source>
        <dbReference type="EMBL" id="MBD1320792.1"/>
    </source>
</evidence>
<dbReference type="Pfam" id="PF07687">
    <property type="entry name" value="M20_dimer"/>
    <property type="match status" value="1"/>
</dbReference>
<dbReference type="Proteomes" id="UP000602395">
    <property type="component" value="Unassembled WGS sequence"/>
</dbReference>
<proteinExistence type="predicted"/>
<dbReference type="NCBIfam" id="NF005914">
    <property type="entry name" value="PRK07907.1"/>
    <property type="match status" value="1"/>
</dbReference>
<evidence type="ECO:0000256" key="2">
    <source>
        <dbReference type="ARBA" id="ARBA00022723"/>
    </source>
</evidence>
<keyword evidence="6" id="KW-1185">Reference proteome</keyword>
<dbReference type="Pfam" id="PF01546">
    <property type="entry name" value="Peptidase_M20"/>
    <property type="match status" value="1"/>
</dbReference>
<accession>A0ABR7WFY4</accession>
<keyword evidence="1" id="KW-0645">Protease</keyword>
<dbReference type="InterPro" id="IPR002933">
    <property type="entry name" value="Peptidase_M20"/>
</dbReference>
<dbReference type="PANTHER" id="PTHR43270:SF12">
    <property type="entry name" value="SUCCINYL-DIAMINOPIMELATE DESUCCINYLASE"/>
    <property type="match status" value="1"/>
</dbReference>
<feature type="domain" description="Peptidase M20 dimerisation" evidence="4">
    <location>
        <begin position="195"/>
        <end position="345"/>
    </location>
</feature>
<dbReference type="SUPFAM" id="SSF53187">
    <property type="entry name" value="Zn-dependent exopeptidases"/>
    <property type="match status" value="1"/>
</dbReference>
<keyword evidence="3" id="KW-0378">Hydrolase</keyword>
<dbReference type="EMBL" id="JACWMS010000002">
    <property type="protein sequence ID" value="MBD1320792.1"/>
    <property type="molecule type" value="Genomic_DNA"/>
</dbReference>
<gene>
    <name evidence="5" type="ORF">IDF66_14500</name>
</gene>
<dbReference type="Gene3D" id="3.40.630.10">
    <property type="entry name" value="Zn peptidases"/>
    <property type="match status" value="1"/>
</dbReference>
<evidence type="ECO:0000256" key="1">
    <source>
        <dbReference type="ARBA" id="ARBA00022670"/>
    </source>
</evidence>
<evidence type="ECO:0000259" key="4">
    <source>
        <dbReference type="Pfam" id="PF07687"/>
    </source>
</evidence>
<dbReference type="RefSeq" id="WP_164310406.1">
    <property type="nucleotide sequence ID" value="NZ_BAABAD010000004.1"/>
</dbReference>
<dbReference type="PANTHER" id="PTHR43270">
    <property type="entry name" value="BETA-ALA-HIS DIPEPTIDASE"/>
    <property type="match status" value="1"/>
</dbReference>
<keyword evidence="2" id="KW-0479">Metal-binding</keyword>
<dbReference type="Gene3D" id="3.30.70.360">
    <property type="match status" value="1"/>
</dbReference>
<reference evidence="5 6" key="1">
    <citation type="submission" date="2020-09" db="EMBL/GenBank/DDBJ databases">
        <title>Novel species in genus Gordonia.</title>
        <authorList>
            <person name="Zhang G."/>
        </authorList>
    </citation>
    <scope>NUCLEOTIDE SEQUENCE [LARGE SCALE GENOMIC DNA]</scope>
    <source>
        <strain evidence="5 6">ON-33</strain>
    </source>
</reference>
<evidence type="ECO:0000256" key="3">
    <source>
        <dbReference type="ARBA" id="ARBA00022801"/>
    </source>
</evidence>